<keyword evidence="3" id="KW-1185">Reference proteome</keyword>
<name>A0A936ZUS6_9FLAO</name>
<comment type="caution">
    <text evidence="2">The sequence shown here is derived from an EMBL/GenBank/DDBJ whole genome shotgun (WGS) entry which is preliminary data.</text>
</comment>
<dbReference type="InterPro" id="IPR011047">
    <property type="entry name" value="Quinoprotein_ADH-like_sf"/>
</dbReference>
<evidence type="ECO:0008006" key="4">
    <source>
        <dbReference type="Google" id="ProtNLM"/>
    </source>
</evidence>
<accession>A0A936ZUS6</accession>
<evidence type="ECO:0000313" key="3">
    <source>
        <dbReference type="Proteomes" id="UP000651057"/>
    </source>
</evidence>
<dbReference type="SUPFAM" id="SSF55781">
    <property type="entry name" value="GAF domain-like"/>
    <property type="match status" value="1"/>
</dbReference>
<dbReference type="Gene3D" id="2.130.10.10">
    <property type="entry name" value="YVTN repeat-like/Quinoprotein amine dehydrogenase"/>
    <property type="match status" value="3"/>
</dbReference>
<gene>
    <name evidence="2" type="ORF">JJQ60_02590</name>
</gene>
<organism evidence="2 3">
    <name type="scientific">Aquimarina mytili</name>
    <dbReference type="NCBI Taxonomy" id="874423"/>
    <lineage>
        <taxon>Bacteria</taxon>
        <taxon>Pseudomonadati</taxon>
        <taxon>Bacteroidota</taxon>
        <taxon>Flavobacteriia</taxon>
        <taxon>Flavobacteriales</taxon>
        <taxon>Flavobacteriaceae</taxon>
        <taxon>Aquimarina</taxon>
    </lineage>
</organism>
<feature type="transmembrane region" description="Helical" evidence="1">
    <location>
        <begin position="745"/>
        <end position="767"/>
    </location>
</feature>
<dbReference type="RefSeq" id="WP_201916374.1">
    <property type="nucleotide sequence ID" value="NZ_BAABAX010000001.1"/>
</dbReference>
<dbReference type="EMBL" id="JAERQJ010000001">
    <property type="protein sequence ID" value="MBL0682395.1"/>
    <property type="molecule type" value="Genomic_DNA"/>
</dbReference>
<evidence type="ECO:0000256" key="1">
    <source>
        <dbReference type="SAM" id="Phobius"/>
    </source>
</evidence>
<dbReference type="Gene3D" id="3.30.450.40">
    <property type="match status" value="1"/>
</dbReference>
<protein>
    <recommendedName>
        <fullName evidence="4">GAF domain-containing protein</fullName>
    </recommendedName>
</protein>
<dbReference type="InterPro" id="IPR015943">
    <property type="entry name" value="WD40/YVTN_repeat-like_dom_sf"/>
</dbReference>
<keyword evidence="1" id="KW-0472">Membrane</keyword>
<proteinExistence type="predicted"/>
<dbReference type="SUPFAM" id="SSF101898">
    <property type="entry name" value="NHL repeat"/>
    <property type="match status" value="1"/>
</dbReference>
<dbReference type="Proteomes" id="UP000651057">
    <property type="component" value="Unassembled WGS sequence"/>
</dbReference>
<keyword evidence="1" id="KW-1133">Transmembrane helix</keyword>
<dbReference type="AlphaFoldDB" id="A0A936ZUS6"/>
<evidence type="ECO:0000313" key="2">
    <source>
        <dbReference type="EMBL" id="MBL0682395.1"/>
    </source>
</evidence>
<reference evidence="2" key="1">
    <citation type="submission" date="2021-01" db="EMBL/GenBank/DDBJ databases">
        <authorList>
            <person name="Zhong Y.L."/>
        </authorList>
    </citation>
    <scope>NUCLEOTIDE SEQUENCE</scope>
    <source>
        <strain evidence="2">KCTC 23302</strain>
    </source>
</reference>
<sequence length="964" mass="110919">MKNRYLLIFFLFLFNNLEILGQKYRYTTYQGEKIPFTKVNQTIQDTRKYMWLATDQGLFRFDGSQFEDYNTSLRSRYIKTIIPWKKDTLLFANDTGVFKLFYEDNTPKIVPHIIISDTKSGMSYPEELFTDSKGRLWIGQLNGEVYQQDETKVKKVPFSLALNQRISNIFFSEDRFRTVWVLIPKEGLYYFDESSNAFVELEGYSDMSHFYVDGNQILMVGDLRILAMTVDDNHKMIDQKQIDNIGLDFYYINKDMAGAYFLASEQGMYTLTSDQAKVIEIFGSNDPHRVEKLPYNSIHHMYFSEDQIRPGGKIWISTSNGLGLLWSSYFQSVSGMSHDNVFSLSTGIHNEILISQSNVTSVKNLNAQVKFDQIRDVNQVTSISSGTENIWYGTAAGTIILHKNSTKRIRYNLRNRGGGIFYMFTDHKGDNWFCQAPTDRPLIGVAKINEDGRVTIYDEANGLNNRILVVKAGGKSALYAAGIGSETYLYKYNRSRDAFENQSVPFPFRVSNNFEVHDIAIDNNEVVWMATTDGLIKYEAEKVERIDLGAYTENEIRSICVIPGGNLWLATDTNGLVYLDNQGRYAFFDEKSGTPSKVASYRSMIIDHNNQLWVGTAEGAVYSSKSNPKPLRIDAPILNEVKINHEIKNVEKSALRYTETASVTLKFISITFPADDIQYQYKIIENDADIDKNDQMPGYLTADENKITVPELKNGTYSLLVRAQKQGGYSWSDPLEIKLKVQKKWYKTFFGILLFVILGMSIVWYTLRLWVFKKTKNIKASLGLKEEQLLEKEKAFIAQTQDLKNSSTKLQLLHDVFKKIPKGATWDKALPVLSKIVEFPGIDAFEFAFKKGEEMMYRGISQERTNYMDRSEEFNKKESLATYVLIENTPLIITNFNEEIDQYINKRKSEEYLSMILVPFEQKTSIEIVLCIYGKEKNRFTQRDVTLIQILTTFLSISILDELK</sequence>
<dbReference type="InterPro" id="IPR029016">
    <property type="entry name" value="GAF-like_dom_sf"/>
</dbReference>
<dbReference type="InterPro" id="IPR013783">
    <property type="entry name" value="Ig-like_fold"/>
</dbReference>
<dbReference type="SUPFAM" id="SSF50998">
    <property type="entry name" value="Quinoprotein alcohol dehydrogenase-like"/>
    <property type="match status" value="1"/>
</dbReference>
<dbReference type="Gene3D" id="2.60.40.10">
    <property type="entry name" value="Immunoglobulins"/>
    <property type="match status" value="1"/>
</dbReference>
<keyword evidence="1" id="KW-0812">Transmembrane</keyword>